<name>A0A9N9IWV6_9GLOM</name>
<organism evidence="3 4">
    <name type="scientific">Ambispora leptoticha</name>
    <dbReference type="NCBI Taxonomy" id="144679"/>
    <lineage>
        <taxon>Eukaryota</taxon>
        <taxon>Fungi</taxon>
        <taxon>Fungi incertae sedis</taxon>
        <taxon>Mucoromycota</taxon>
        <taxon>Glomeromycotina</taxon>
        <taxon>Glomeromycetes</taxon>
        <taxon>Archaeosporales</taxon>
        <taxon>Ambisporaceae</taxon>
        <taxon>Ambispora</taxon>
    </lineage>
</organism>
<sequence length="66" mass="7757">MSWRALVFNLYILMASQPDNLPDWAIRNKYGDDDDDDEKKEEEEKEEDEEDKLEVDEDEGSGDDSE</sequence>
<dbReference type="EMBL" id="CAJVPS010040891">
    <property type="protein sequence ID" value="CAG8751327.1"/>
    <property type="molecule type" value="Genomic_DNA"/>
</dbReference>
<reference evidence="3" key="1">
    <citation type="submission" date="2021-06" db="EMBL/GenBank/DDBJ databases">
        <authorList>
            <person name="Kallberg Y."/>
            <person name="Tangrot J."/>
            <person name="Rosling A."/>
        </authorList>
    </citation>
    <scope>NUCLEOTIDE SEQUENCE</scope>
    <source>
        <strain evidence="3">FL130A</strain>
    </source>
</reference>
<feature type="compositionally biased region" description="Acidic residues" evidence="1">
    <location>
        <begin position="32"/>
        <end position="66"/>
    </location>
</feature>
<gene>
    <name evidence="3" type="ORF">ALEPTO_LOCUS13309</name>
</gene>
<feature type="chain" id="PRO_5040104980" evidence="2">
    <location>
        <begin position="19"/>
        <end position="66"/>
    </location>
</feature>
<feature type="signal peptide" evidence="2">
    <location>
        <begin position="1"/>
        <end position="18"/>
    </location>
</feature>
<evidence type="ECO:0000313" key="3">
    <source>
        <dbReference type="EMBL" id="CAG8751327.1"/>
    </source>
</evidence>
<evidence type="ECO:0000313" key="4">
    <source>
        <dbReference type="Proteomes" id="UP000789508"/>
    </source>
</evidence>
<keyword evidence="4" id="KW-1185">Reference proteome</keyword>
<dbReference type="Proteomes" id="UP000789508">
    <property type="component" value="Unassembled WGS sequence"/>
</dbReference>
<feature type="region of interest" description="Disordered" evidence="1">
    <location>
        <begin position="21"/>
        <end position="66"/>
    </location>
</feature>
<comment type="caution">
    <text evidence="3">The sequence shown here is derived from an EMBL/GenBank/DDBJ whole genome shotgun (WGS) entry which is preliminary data.</text>
</comment>
<keyword evidence="2" id="KW-0732">Signal</keyword>
<dbReference type="AlphaFoldDB" id="A0A9N9IWV6"/>
<evidence type="ECO:0000256" key="2">
    <source>
        <dbReference type="SAM" id="SignalP"/>
    </source>
</evidence>
<accession>A0A9N9IWV6</accession>
<proteinExistence type="predicted"/>
<evidence type="ECO:0000256" key="1">
    <source>
        <dbReference type="SAM" id="MobiDB-lite"/>
    </source>
</evidence>
<protein>
    <submittedName>
        <fullName evidence="3">9117_t:CDS:1</fullName>
    </submittedName>
</protein>